<evidence type="ECO:0000259" key="3">
    <source>
        <dbReference type="Pfam" id="PF01521"/>
    </source>
</evidence>
<accession>A0A1Y1HZ13</accession>
<dbReference type="NCBIfam" id="TIGR00049">
    <property type="entry name" value="iron-sulfur cluster assembly accessory protein"/>
    <property type="match status" value="1"/>
</dbReference>
<dbReference type="GO" id="GO:0051537">
    <property type="term" value="F:2 iron, 2 sulfur cluster binding"/>
    <property type="evidence" value="ECO:0000318"/>
    <property type="project" value="GO_Central"/>
</dbReference>
<dbReference type="Pfam" id="PF01521">
    <property type="entry name" value="Fe-S_biosyn"/>
    <property type="match status" value="1"/>
</dbReference>
<dbReference type="InterPro" id="IPR017870">
    <property type="entry name" value="FeS_cluster_insertion_CS"/>
</dbReference>
<feature type="domain" description="Core" evidence="3">
    <location>
        <begin position="28"/>
        <end position="127"/>
    </location>
</feature>
<organism evidence="4 5">
    <name type="scientific">Klebsormidium nitens</name>
    <name type="common">Green alga</name>
    <name type="synonym">Ulothrix nitens</name>
    <dbReference type="NCBI Taxonomy" id="105231"/>
    <lineage>
        <taxon>Eukaryota</taxon>
        <taxon>Viridiplantae</taxon>
        <taxon>Streptophyta</taxon>
        <taxon>Klebsormidiophyceae</taxon>
        <taxon>Klebsormidiales</taxon>
        <taxon>Klebsormidiaceae</taxon>
        <taxon>Klebsormidium</taxon>
    </lineage>
</organism>
<dbReference type="FunFam" id="2.60.300.12:FF:000001">
    <property type="entry name" value="Iron-binding protein IscA"/>
    <property type="match status" value="1"/>
</dbReference>
<sequence>MAAAAARAGVDVVKTAARQAIRQRKQVLELTESAADRVRQLLQKRGKEYLKVGVRTRGCNGLSYTLNYADEAKKFDEVVEDKGVKVIVDPRALMTIIGTKMDFVEDRLKSEFVFINPNSKGQCGCGESFNV</sequence>
<dbReference type="PANTHER" id="PTHR10072">
    <property type="entry name" value="IRON-SULFUR CLUSTER ASSEMBLY PROTEIN"/>
    <property type="match status" value="1"/>
</dbReference>
<dbReference type="OMA" id="LYIYGMQ"/>
<dbReference type="InterPro" id="IPR050322">
    <property type="entry name" value="Fe-S_cluster_asmbl/transfer"/>
</dbReference>
<evidence type="ECO:0000313" key="5">
    <source>
        <dbReference type="Proteomes" id="UP000054558"/>
    </source>
</evidence>
<dbReference type="InterPro" id="IPR035903">
    <property type="entry name" value="HesB-like_dom_sf"/>
</dbReference>
<evidence type="ECO:0000313" key="4">
    <source>
        <dbReference type="EMBL" id="GAQ83894.1"/>
    </source>
</evidence>
<evidence type="ECO:0000256" key="1">
    <source>
        <dbReference type="ARBA" id="ARBA00006718"/>
    </source>
</evidence>
<evidence type="ECO:0000256" key="2">
    <source>
        <dbReference type="ARBA" id="ARBA00057984"/>
    </source>
</evidence>
<dbReference type="PANTHER" id="PTHR10072:SF41">
    <property type="entry name" value="IRON-SULFUR CLUSTER ASSEMBLY 1 HOMOLOG, MITOCHONDRIAL"/>
    <property type="match status" value="1"/>
</dbReference>
<dbReference type="GO" id="GO:0005739">
    <property type="term" value="C:mitochondrion"/>
    <property type="evidence" value="ECO:0000318"/>
    <property type="project" value="GO_Central"/>
</dbReference>
<dbReference type="InterPro" id="IPR000361">
    <property type="entry name" value="ATAP_core_dom"/>
</dbReference>
<comment type="function">
    <text evidence="2">Involved in the assembly of mitochondrial iron-sulfur proteins. Probably involved in the binding of an intermediate of Fe/S cluster assembly.</text>
</comment>
<name>A0A1Y1HZ13_KLENI</name>
<comment type="similarity">
    <text evidence="1">Belongs to the HesB/IscA family.</text>
</comment>
<keyword evidence="5" id="KW-1185">Reference proteome</keyword>
<proteinExistence type="inferred from homology"/>
<dbReference type="EMBL" id="DF237116">
    <property type="protein sequence ID" value="GAQ83894.1"/>
    <property type="molecule type" value="Genomic_DNA"/>
</dbReference>
<dbReference type="GO" id="GO:0016226">
    <property type="term" value="P:iron-sulfur cluster assembly"/>
    <property type="evidence" value="ECO:0000318"/>
    <property type="project" value="GO_Central"/>
</dbReference>
<dbReference type="Proteomes" id="UP000054558">
    <property type="component" value="Unassembled WGS sequence"/>
</dbReference>
<dbReference type="OrthoDB" id="333486at2759"/>
<dbReference type="GO" id="GO:0051604">
    <property type="term" value="P:protein maturation"/>
    <property type="evidence" value="ECO:0000318"/>
    <property type="project" value="GO_Central"/>
</dbReference>
<reference evidence="4 5" key="1">
    <citation type="journal article" date="2014" name="Nat. Commun.">
        <title>Klebsormidium flaccidum genome reveals primary factors for plant terrestrial adaptation.</title>
        <authorList>
            <person name="Hori K."/>
            <person name="Maruyama F."/>
            <person name="Fujisawa T."/>
            <person name="Togashi T."/>
            <person name="Yamamoto N."/>
            <person name="Seo M."/>
            <person name="Sato S."/>
            <person name="Yamada T."/>
            <person name="Mori H."/>
            <person name="Tajima N."/>
            <person name="Moriyama T."/>
            <person name="Ikeuchi M."/>
            <person name="Watanabe M."/>
            <person name="Wada H."/>
            <person name="Kobayashi K."/>
            <person name="Saito M."/>
            <person name="Masuda T."/>
            <person name="Sasaki-Sekimoto Y."/>
            <person name="Mashiguchi K."/>
            <person name="Awai K."/>
            <person name="Shimojima M."/>
            <person name="Masuda S."/>
            <person name="Iwai M."/>
            <person name="Nobusawa T."/>
            <person name="Narise T."/>
            <person name="Kondo S."/>
            <person name="Saito H."/>
            <person name="Sato R."/>
            <person name="Murakawa M."/>
            <person name="Ihara Y."/>
            <person name="Oshima-Yamada Y."/>
            <person name="Ohtaka K."/>
            <person name="Satoh M."/>
            <person name="Sonobe K."/>
            <person name="Ishii M."/>
            <person name="Ohtani R."/>
            <person name="Kanamori-Sato M."/>
            <person name="Honoki R."/>
            <person name="Miyazaki D."/>
            <person name="Mochizuki H."/>
            <person name="Umetsu J."/>
            <person name="Higashi K."/>
            <person name="Shibata D."/>
            <person name="Kamiya Y."/>
            <person name="Sato N."/>
            <person name="Nakamura Y."/>
            <person name="Tabata S."/>
            <person name="Ida S."/>
            <person name="Kurokawa K."/>
            <person name="Ohta H."/>
        </authorList>
    </citation>
    <scope>NUCLEOTIDE SEQUENCE [LARGE SCALE GENOMIC DNA]</scope>
    <source>
        <strain evidence="4 5">NIES-2285</strain>
    </source>
</reference>
<dbReference type="PROSITE" id="PS01152">
    <property type="entry name" value="HESB"/>
    <property type="match status" value="1"/>
</dbReference>
<dbReference type="STRING" id="105231.A0A1Y1HZ13"/>
<gene>
    <name evidence="4" type="ORF">KFL_001670050</name>
</gene>
<protein>
    <submittedName>
        <fullName evidence="4">Iron-sulphur cluster biosynthesis family protein</fullName>
    </submittedName>
</protein>
<dbReference type="SUPFAM" id="SSF89360">
    <property type="entry name" value="HesB-like domain"/>
    <property type="match status" value="1"/>
</dbReference>
<dbReference type="Gene3D" id="2.60.300.12">
    <property type="entry name" value="HesB-like domain"/>
    <property type="match status" value="1"/>
</dbReference>
<dbReference type="AlphaFoldDB" id="A0A1Y1HZ13"/>
<dbReference type="InterPro" id="IPR016092">
    <property type="entry name" value="ATAP"/>
</dbReference>
<dbReference type="GO" id="GO:0005737">
    <property type="term" value="C:cytoplasm"/>
    <property type="evidence" value="ECO:0000318"/>
    <property type="project" value="GO_Central"/>
</dbReference>